<evidence type="ECO:0000313" key="6">
    <source>
        <dbReference type="EMBL" id="EAW16954.1"/>
    </source>
</evidence>
<comment type="similarity">
    <text evidence="1">Belongs to the Gfa family.</text>
</comment>
<dbReference type="RefSeq" id="XP_001258851.1">
    <property type="nucleotide sequence ID" value="XM_001258850.1"/>
</dbReference>
<gene>
    <name evidence="6" type="ORF">NFIA_003070</name>
</gene>
<dbReference type="GO" id="GO:0016846">
    <property type="term" value="F:carbon-sulfur lyase activity"/>
    <property type="evidence" value="ECO:0007669"/>
    <property type="project" value="InterPro"/>
</dbReference>
<protein>
    <recommendedName>
        <fullName evidence="5">CENP-V/GFA domain-containing protein</fullName>
    </recommendedName>
</protein>
<keyword evidence="7" id="KW-1185">Reference proteome</keyword>
<dbReference type="PROSITE" id="PS51891">
    <property type="entry name" value="CENP_V_GFA"/>
    <property type="match status" value="1"/>
</dbReference>
<dbReference type="OMA" id="TLNGSCM"/>
<sequence>MTLNGSCMCGAIAYTSSFPCDQMPLWKATKTETTMEKWTGSAFTSNVIVPRDSFKLSQPGTPRSYDATGDSGKVNKHFFCGDCGSSLYSELEIMSDKTGIKAGTLDGGEAHLHNKVDVEFYVKDRVHYLNALDNARQEPRLG</sequence>
<dbReference type="HOGENOM" id="CLU_055491_3_6_1"/>
<feature type="domain" description="CENP-V/GFA" evidence="5">
    <location>
        <begin position="3"/>
        <end position="122"/>
    </location>
</feature>
<dbReference type="PANTHER" id="PTHR33337:SF30">
    <property type="entry name" value="DUF636 DOMAIN PROTEIN (AFU_ORTHOLOGUE AFUA_1G03180)"/>
    <property type="match status" value="1"/>
</dbReference>
<reference evidence="7" key="1">
    <citation type="journal article" date="2008" name="PLoS Genet.">
        <title>Genomic islands in the pathogenic filamentous fungus Aspergillus fumigatus.</title>
        <authorList>
            <person name="Fedorova N.D."/>
            <person name="Khaldi N."/>
            <person name="Joardar V.S."/>
            <person name="Maiti R."/>
            <person name="Amedeo P."/>
            <person name="Anderson M.J."/>
            <person name="Crabtree J."/>
            <person name="Silva J.C."/>
            <person name="Badger J.H."/>
            <person name="Albarraq A."/>
            <person name="Angiuoli S."/>
            <person name="Bussey H."/>
            <person name="Bowyer P."/>
            <person name="Cotty P.J."/>
            <person name="Dyer P.S."/>
            <person name="Egan A."/>
            <person name="Galens K."/>
            <person name="Fraser-Liggett C.M."/>
            <person name="Haas B.J."/>
            <person name="Inman J.M."/>
            <person name="Kent R."/>
            <person name="Lemieux S."/>
            <person name="Malavazi I."/>
            <person name="Orvis J."/>
            <person name="Roemer T."/>
            <person name="Ronning C.M."/>
            <person name="Sundaram J.P."/>
            <person name="Sutton G."/>
            <person name="Turner G."/>
            <person name="Venter J.C."/>
            <person name="White O.R."/>
            <person name="Whitty B.R."/>
            <person name="Youngman P."/>
            <person name="Wolfe K.H."/>
            <person name="Goldman G.H."/>
            <person name="Wortman J.R."/>
            <person name="Jiang B."/>
            <person name="Denning D.W."/>
            <person name="Nierman W.C."/>
        </authorList>
    </citation>
    <scope>NUCLEOTIDE SEQUENCE [LARGE SCALE GENOMIC DNA]</scope>
    <source>
        <strain evidence="7">ATCC 1020 / DSM 3700 / CBS 544.65 / FGSC A1164 / JCM 1740 / NRRL 181 / WB 181</strain>
    </source>
</reference>
<evidence type="ECO:0000256" key="2">
    <source>
        <dbReference type="ARBA" id="ARBA00022723"/>
    </source>
</evidence>
<evidence type="ECO:0000256" key="1">
    <source>
        <dbReference type="ARBA" id="ARBA00005495"/>
    </source>
</evidence>
<keyword evidence="3" id="KW-0862">Zinc</keyword>
<dbReference type="SUPFAM" id="SSF51316">
    <property type="entry name" value="Mss4-like"/>
    <property type="match status" value="1"/>
</dbReference>
<dbReference type="eggNOG" id="ENOG502S2MN">
    <property type="taxonomic scope" value="Eukaryota"/>
</dbReference>
<dbReference type="Proteomes" id="UP000006702">
    <property type="component" value="Unassembled WGS sequence"/>
</dbReference>
<dbReference type="InterPro" id="IPR011057">
    <property type="entry name" value="Mss4-like_sf"/>
</dbReference>
<dbReference type="EMBL" id="DS027697">
    <property type="protein sequence ID" value="EAW16954.1"/>
    <property type="molecule type" value="Genomic_DNA"/>
</dbReference>
<dbReference type="OrthoDB" id="2212170at2759"/>
<dbReference type="GO" id="GO:0046872">
    <property type="term" value="F:metal ion binding"/>
    <property type="evidence" value="ECO:0007669"/>
    <property type="project" value="UniProtKB-KW"/>
</dbReference>
<dbReference type="Pfam" id="PF04828">
    <property type="entry name" value="GFA"/>
    <property type="match status" value="1"/>
</dbReference>
<dbReference type="Gene3D" id="3.90.1590.10">
    <property type="entry name" value="glutathione-dependent formaldehyde- activating enzyme (gfa)"/>
    <property type="match status" value="1"/>
</dbReference>
<dbReference type="VEuPathDB" id="FungiDB:NFIA_003070"/>
<name>A1DJR5_NEOFI</name>
<keyword evidence="2" id="KW-0479">Metal-binding</keyword>
<dbReference type="GeneID" id="4585195"/>
<dbReference type="PANTHER" id="PTHR33337">
    <property type="entry name" value="GFA DOMAIN-CONTAINING PROTEIN"/>
    <property type="match status" value="1"/>
</dbReference>
<dbReference type="AlphaFoldDB" id="A1DJR5"/>
<keyword evidence="4" id="KW-0456">Lyase</keyword>
<evidence type="ECO:0000313" key="7">
    <source>
        <dbReference type="Proteomes" id="UP000006702"/>
    </source>
</evidence>
<proteinExistence type="inferred from homology"/>
<evidence type="ECO:0000256" key="4">
    <source>
        <dbReference type="ARBA" id="ARBA00023239"/>
    </source>
</evidence>
<dbReference type="InterPro" id="IPR006913">
    <property type="entry name" value="CENP-V/GFA"/>
</dbReference>
<evidence type="ECO:0000256" key="3">
    <source>
        <dbReference type="ARBA" id="ARBA00022833"/>
    </source>
</evidence>
<accession>A1DJR5</accession>
<organism evidence="6 7">
    <name type="scientific">Neosartorya fischeri (strain ATCC 1020 / DSM 3700 / CBS 544.65 / FGSC A1164 / JCM 1740 / NRRL 181 / WB 181)</name>
    <name type="common">Aspergillus fischerianus</name>
    <dbReference type="NCBI Taxonomy" id="331117"/>
    <lineage>
        <taxon>Eukaryota</taxon>
        <taxon>Fungi</taxon>
        <taxon>Dikarya</taxon>
        <taxon>Ascomycota</taxon>
        <taxon>Pezizomycotina</taxon>
        <taxon>Eurotiomycetes</taxon>
        <taxon>Eurotiomycetidae</taxon>
        <taxon>Eurotiales</taxon>
        <taxon>Aspergillaceae</taxon>
        <taxon>Aspergillus</taxon>
        <taxon>Aspergillus subgen. Fumigati</taxon>
    </lineage>
</organism>
<dbReference type="KEGG" id="nfi:NFIA_003070"/>
<evidence type="ECO:0000259" key="5">
    <source>
        <dbReference type="PROSITE" id="PS51891"/>
    </source>
</evidence>